<organism evidence="2 3">
    <name type="scientific">Pseudonocardia oroxyli</name>
    <dbReference type="NCBI Taxonomy" id="366584"/>
    <lineage>
        <taxon>Bacteria</taxon>
        <taxon>Bacillati</taxon>
        <taxon>Actinomycetota</taxon>
        <taxon>Actinomycetes</taxon>
        <taxon>Pseudonocardiales</taxon>
        <taxon>Pseudonocardiaceae</taxon>
        <taxon>Pseudonocardia</taxon>
    </lineage>
</organism>
<dbReference type="RefSeq" id="WP_245707434.1">
    <property type="nucleotide sequence ID" value="NZ_FNBE01000006.1"/>
</dbReference>
<keyword evidence="3" id="KW-1185">Reference proteome</keyword>
<dbReference type="SUPFAM" id="SSF55729">
    <property type="entry name" value="Acyl-CoA N-acyltransferases (Nat)"/>
    <property type="match status" value="1"/>
</dbReference>
<dbReference type="AlphaFoldDB" id="A0A1G7NEE2"/>
<reference evidence="2 3" key="1">
    <citation type="submission" date="2016-10" db="EMBL/GenBank/DDBJ databases">
        <authorList>
            <person name="de Groot N.N."/>
        </authorList>
    </citation>
    <scope>NUCLEOTIDE SEQUENCE [LARGE SCALE GENOMIC DNA]</scope>
    <source>
        <strain evidence="2 3">CGMCC 4.3143</strain>
    </source>
</reference>
<dbReference type="Pfam" id="PF00583">
    <property type="entry name" value="Acetyltransf_1"/>
    <property type="match status" value="1"/>
</dbReference>
<feature type="domain" description="N-acetyltransferase" evidence="1">
    <location>
        <begin position="27"/>
        <end position="173"/>
    </location>
</feature>
<sequence length="191" mass="20612">MTAVVPERATRIRPVAPVSVLVGVDPVLVRPARRPDVRAAHHAIRHAVFVEEQGLFGDNGGTDVDAHDARDDVVHVLATHLGRPAGTVRLYPLGGGEWMGDRLAVLPEFRSAAIGGPLVRFAVAAAGAHDGTRMHAHVQVANERFFHRLGWSTAGPREIYVGTEHVPMTTALQTPTTEWLAGPRPECIMEP</sequence>
<dbReference type="CDD" id="cd04301">
    <property type="entry name" value="NAT_SF"/>
    <property type="match status" value="1"/>
</dbReference>
<dbReference type="NCBIfam" id="TIGR04045">
    <property type="entry name" value="MSMEG_0567_GNAT"/>
    <property type="match status" value="1"/>
</dbReference>
<dbReference type="EMBL" id="FNBE01000006">
    <property type="protein sequence ID" value="SDF72291.1"/>
    <property type="molecule type" value="Genomic_DNA"/>
</dbReference>
<dbReference type="STRING" id="366584.SAMN05216377_106216"/>
<dbReference type="PROSITE" id="PS51186">
    <property type="entry name" value="GNAT"/>
    <property type="match status" value="1"/>
</dbReference>
<dbReference type="InterPro" id="IPR016181">
    <property type="entry name" value="Acyl_CoA_acyltransferase"/>
</dbReference>
<dbReference type="InterPro" id="IPR000182">
    <property type="entry name" value="GNAT_dom"/>
</dbReference>
<dbReference type="InterPro" id="IPR024035">
    <property type="entry name" value="MSMEG_0567_GNAT"/>
</dbReference>
<evidence type="ECO:0000259" key="1">
    <source>
        <dbReference type="PROSITE" id="PS51186"/>
    </source>
</evidence>
<evidence type="ECO:0000313" key="3">
    <source>
        <dbReference type="Proteomes" id="UP000198967"/>
    </source>
</evidence>
<accession>A0A1G7NEE2</accession>
<dbReference type="Gene3D" id="3.40.630.30">
    <property type="match status" value="1"/>
</dbReference>
<proteinExistence type="predicted"/>
<evidence type="ECO:0000313" key="2">
    <source>
        <dbReference type="EMBL" id="SDF72291.1"/>
    </source>
</evidence>
<gene>
    <name evidence="2" type="ORF">SAMN05216377_106216</name>
</gene>
<dbReference type="GO" id="GO:0016747">
    <property type="term" value="F:acyltransferase activity, transferring groups other than amino-acyl groups"/>
    <property type="evidence" value="ECO:0007669"/>
    <property type="project" value="InterPro"/>
</dbReference>
<protein>
    <submittedName>
        <fullName evidence="2">Putative N-acetyltransferase, MSMEG_0567 N-terminal domain family</fullName>
    </submittedName>
</protein>
<keyword evidence="2" id="KW-0808">Transferase</keyword>
<dbReference type="Proteomes" id="UP000198967">
    <property type="component" value="Unassembled WGS sequence"/>
</dbReference>
<name>A0A1G7NEE2_PSEOR</name>